<dbReference type="PANTHER" id="PTHR34605">
    <property type="entry name" value="PHAGE_INTEGRASE DOMAIN-CONTAINING PROTEIN"/>
    <property type="match status" value="1"/>
</dbReference>
<dbReference type="Proteomes" id="UP000235388">
    <property type="component" value="Unassembled WGS sequence"/>
</dbReference>
<protein>
    <recommendedName>
        <fullName evidence="4">Core-binding (CB) domain-containing protein</fullName>
    </recommendedName>
</protein>
<dbReference type="InterPro" id="IPR010998">
    <property type="entry name" value="Integrase_recombinase_N"/>
</dbReference>
<sequence length="276" mass="30295">MPSKEFLSSIRDFLSKGNIAEPPTQLDIHCLRGWSESTLSSYNSAVCKFLCFTREHSQTPFNLPATPEDIHEFCMWAGRGPYSGRKPILATTLAKYLCGLCTWHVFHDLKYPALLDKKTALLLKSSAKLDAKEVARVRKGAIMIADLLQLAGVLSNGSNQDLATLDTALVAFWGCAWLLELTYKPGYLAGGGGAGLLHRDVVWGPGNSWASITLQEAKKASPGELQFIRVDQIPNCLCSVAALEQLVKSCQDPTSTLFGFQVQHSRTPLLKYMMTA</sequence>
<dbReference type="Gene3D" id="1.10.150.130">
    <property type="match status" value="1"/>
</dbReference>
<dbReference type="OrthoDB" id="3254696at2759"/>
<dbReference type="EMBL" id="PGCJ01001126">
    <property type="protein sequence ID" value="PLW09043.1"/>
    <property type="molecule type" value="Genomic_DNA"/>
</dbReference>
<evidence type="ECO:0000313" key="2">
    <source>
        <dbReference type="EMBL" id="PLW09043.1"/>
    </source>
</evidence>
<dbReference type="SUPFAM" id="SSF47823">
    <property type="entry name" value="lambda integrase-like, N-terminal domain"/>
    <property type="match status" value="1"/>
</dbReference>
<dbReference type="AlphaFoldDB" id="A0A2N5S722"/>
<evidence type="ECO:0000313" key="3">
    <source>
        <dbReference type="Proteomes" id="UP000235388"/>
    </source>
</evidence>
<gene>
    <name evidence="2" type="ORF">PCANC_23605</name>
</gene>
<name>A0A2N5S722_9BASI</name>
<reference evidence="2 3" key="1">
    <citation type="submission" date="2017-11" db="EMBL/GenBank/DDBJ databases">
        <title>De novo assembly and phasing of dikaryotic genomes from two isolates of Puccinia coronata f. sp. avenae, the causal agent of oat crown rust.</title>
        <authorList>
            <person name="Miller M.E."/>
            <person name="Zhang Y."/>
            <person name="Omidvar V."/>
            <person name="Sperschneider J."/>
            <person name="Schwessinger B."/>
            <person name="Raley C."/>
            <person name="Palmer J.M."/>
            <person name="Garnica D."/>
            <person name="Upadhyaya N."/>
            <person name="Rathjen J."/>
            <person name="Taylor J.M."/>
            <person name="Park R.F."/>
            <person name="Dodds P.N."/>
            <person name="Hirsch C.D."/>
            <person name="Kianian S.F."/>
            <person name="Figueroa M."/>
        </authorList>
    </citation>
    <scope>NUCLEOTIDE SEQUENCE [LARGE SCALE GENOMIC DNA]</scope>
    <source>
        <strain evidence="2">12NC29</strain>
    </source>
</reference>
<dbReference type="GO" id="GO:0003677">
    <property type="term" value="F:DNA binding"/>
    <property type="evidence" value="ECO:0007669"/>
    <property type="project" value="UniProtKB-KW"/>
</dbReference>
<dbReference type="STRING" id="200324.A0A2N5S722"/>
<proteinExistence type="predicted"/>
<accession>A0A2N5S722</accession>
<keyword evidence="3" id="KW-1185">Reference proteome</keyword>
<dbReference type="InterPro" id="IPR052925">
    <property type="entry name" value="Phage_Integrase-like_Recomb"/>
</dbReference>
<dbReference type="PANTHER" id="PTHR34605:SF3">
    <property type="entry name" value="P CELL-TYPE AGGLUTINATION PROTEIN MAP4-LIKE-RELATED"/>
    <property type="match status" value="1"/>
</dbReference>
<evidence type="ECO:0000256" key="1">
    <source>
        <dbReference type="ARBA" id="ARBA00023125"/>
    </source>
</evidence>
<evidence type="ECO:0008006" key="4">
    <source>
        <dbReference type="Google" id="ProtNLM"/>
    </source>
</evidence>
<organism evidence="2 3">
    <name type="scientific">Puccinia coronata f. sp. avenae</name>
    <dbReference type="NCBI Taxonomy" id="200324"/>
    <lineage>
        <taxon>Eukaryota</taxon>
        <taxon>Fungi</taxon>
        <taxon>Dikarya</taxon>
        <taxon>Basidiomycota</taxon>
        <taxon>Pucciniomycotina</taxon>
        <taxon>Pucciniomycetes</taxon>
        <taxon>Pucciniales</taxon>
        <taxon>Pucciniaceae</taxon>
        <taxon>Puccinia</taxon>
    </lineage>
</organism>
<comment type="caution">
    <text evidence="2">The sequence shown here is derived from an EMBL/GenBank/DDBJ whole genome shotgun (WGS) entry which is preliminary data.</text>
</comment>
<keyword evidence="1" id="KW-0238">DNA-binding</keyword>